<dbReference type="InterPro" id="IPR046232">
    <property type="entry name" value="DUF6265"/>
</dbReference>
<dbReference type="Proteomes" id="UP000027604">
    <property type="component" value="Chromosome I"/>
</dbReference>
<dbReference type="Pfam" id="PF19780">
    <property type="entry name" value="DUF6265"/>
    <property type="match status" value="1"/>
</dbReference>
<proteinExistence type="predicted"/>
<evidence type="ECO:0000313" key="4">
    <source>
        <dbReference type="Proteomes" id="UP000027604"/>
    </source>
</evidence>
<keyword evidence="4" id="KW-1185">Reference proteome</keyword>
<dbReference type="KEGG" id="jag:GJA_5208"/>
<feature type="domain" description="DUF6265" evidence="2">
    <location>
        <begin position="36"/>
        <end position="143"/>
    </location>
</feature>
<evidence type="ECO:0000256" key="1">
    <source>
        <dbReference type="SAM" id="SignalP"/>
    </source>
</evidence>
<name>W0VDQ7_9BURK</name>
<dbReference type="AlphaFoldDB" id="W0VDQ7"/>
<evidence type="ECO:0000313" key="3">
    <source>
        <dbReference type="EMBL" id="CDG85805.1"/>
    </source>
</evidence>
<dbReference type="EMBL" id="HG322949">
    <property type="protein sequence ID" value="CDG85805.1"/>
    <property type="molecule type" value="Genomic_DNA"/>
</dbReference>
<organism evidence="3 4">
    <name type="scientific">Janthinobacterium agaricidamnosum NBRC 102515 = DSM 9628</name>
    <dbReference type="NCBI Taxonomy" id="1349767"/>
    <lineage>
        <taxon>Bacteria</taxon>
        <taxon>Pseudomonadati</taxon>
        <taxon>Pseudomonadota</taxon>
        <taxon>Betaproteobacteria</taxon>
        <taxon>Burkholderiales</taxon>
        <taxon>Oxalobacteraceae</taxon>
        <taxon>Janthinobacterium</taxon>
    </lineage>
</organism>
<dbReference type="STRING" id="1349767.GJA_5208"/>
<evidence type="ECO:0000259" key="2">
    <source>
        <dbReference type="Pfam" id="PF19780"/>
    </source>
</evidence>
<dbReference type="PATRIC" id="fig|1349767.4.peg.1809"/>
<sequence length="166" mass="17750">MTLLMTLASAALVFAASTSHAAVAAASETESVAKLSWLAGCWHAAGPAPRYEEKWTPASDGSISGTTLGMRDGKYQPFEFAQLRVTEPGQLAYVAKPNGAPPVVFNLLSGGKPNDFTFGNLDNDFPSRIVYHRDNANSLRVSIIGTLKGKFTTVQIPMTRGKCETK</sequence>
<accession>W0VDQ7</accession>
<dbReference type="HOGENOM" id="CLU_128778_1_0_4"/>
<feature type="signal peptide" evidence="1">
    <location>
        <begin position="1"/>
        <end position="21"/>
    </location>
</feature>
<feature type="chain" id="PRO_5004798799" description="DUF6265 domain-containing protein" evidence="1">
    <location>
        <begin position="22"/>
        <end position="166"/>
    </location>
</feature>
<reference evidence="3 4" key="1">
    <citation type="journal article" date="2015" name="Genome Announc.">
        <title>Genome Sequence of Mushroom Soft-Rot Pathogen Janthinobacterium agaricidamnosum.</title>
        <authorList>
            <person name="Graupner K."/>
            <person name="Lackner G."/>
            <person name="Hertweck C."/>
        </authorList>
    </citation>
    <scope>NUCLEOTIDE SEQUENCE [LARGE SCALE GENOMIC DNA]</scope>
    <source>
        <strain evidence="4">NBRC 102515 / DSM 9628</strain>
    </source>
</reference>
<gene>
    <name evidence="3" type="ORF">GJA_5208</name>
</gene>
<keyword evidence="1" id="KW-0732">Signal</keyword>
<protein>
    <recommendedName>
        <fullName evidence="2">DUF6265 domain-containing protein</fullName>
    </recommendedName>
</protein>